<evidence type="ECO:0008006" key="3">
    <source>
        <dbReference type="Google" id="ProtNLM"/>
    </source>
</evidence>
<accession>A0AAP4R9Q9</accession>
<dbReference type="RefSeq" id="WP_124495232.1">
    <property type="nucleotide sequence ID" value="NZ_CADEUY010000014.1"/>
</dbReference>
<proteinExistence type="predicted"/>
<dbReference type="AlphaFoldDB" id="A0AAP4R9Q9"/>
<reference evidence="1" key="1">
    <citation type="submission" date="2023-07" db="EMBL/GenBank/DDBJ databases">
        <title>A collection of bacterial strains from the Burkholderia cepacia Research Laboratory and Repository.</title>
        <authorList>
            <person name="Lipuma J."/>
            <person name="Spilker T."/>
            <person name="Caverly L."/>
        </authorList>
    </citation>
    <scope>NUCLEOTIDE SEQUENCE</scope>
    <source>
        <strain evidence="1">AU44979</strain>
    </source>
</reference>
<evidence type="ECO:0000313" key="1">
    <source>
        <dbReference type="EMBL" id="MDN7570057.1"/>
    </source>
</evidence>
<organism evidence="1 2">
    <name type="scientific">Burkholderia contaminans</name>
    <dbReference type="NCBI Taxonomy" id="488447"/>
    <lineage>
        <taxon>Bacteria</taxon>
        <taxon>Pseudomonadati</taxon>
        <taxon>Pseudomonadota</taxon>
        <taxon>Betaproteobacteria</taxon>
        <taxon>Burkholderiales</taxon>
        <taxon>Burkholderiaceae</taxon>
        <taxon>Burkholderia</taxon>
        <taxon>Burkholderia cepacia complex</taxon>
    </lineage>
</organism>
<dbReference type="EMBL" id="JAUJQS010000045">
    <property type="protein sequence ID" value="MDN7570057.1"/>
    <property type="molecule type" value="Genomic_DNA"/>
</dbReference>
<name>A0AAP4R9Q9_9BURK</name>
<gene>
    <name evidence="1" type="ORF">QZM56_36810</name>
</gene>
<sequence>MKRLLADAECHDALEPRIGGGALIGGLINWPTTSSGEELQLVASLPAKFLGVEGGAEYVSVFSFYSRDDYFLDRITYHGDPEEMEIIKRGGATQVVFHEKGGEVFGRDVIPARRLIVGDDVAQPYQGSGIGVPPGFLQNENLALDKGLEFSLQLYSGDFPANWTDIFGLSDALGYLFIDGKRSEGLFFAQVT</sequence>
<comment type="caution">
    <text evidence="1">The sequence shown here is derived from an EMBL/GenBank/DDBJ whole genome shotgun (WGS) entry which is preliminary data.</text>
</comment>
<protein>
    <recommendedName>
        <fullName evidence="3">DUF1963 domain-containing protein</fullName>
    </recommendedName>
</protein>
<dbReference type="Proteomes" id="UP001172109">
    <property type="component" value="Unassembled WGS sequence"/>
</dbReference>
<evidence type="ECO:0000313" key="2">
    <source>
        <dbReference type="Proteomes" id="UP001172109"/>
    </source>
</evidence>